<dbReference type="PROSITE" id="PS50850">
    <property type="entry name" value="MFS"/>
    <property type="match status" value="1"/>
</dbReference>
<dbReference type="EMBL" id="CASHTH010004360">
    <property type="protein sequence ID" value="CAI8056482.1"/>
    <property type="molecule type" value="Genomic_DNA"/>
</dbReference>
<dbReference type="Proteomes" id="UP001174909">
    <property type="component" value="Unassembled WGS sequence"/>
</dbReference>
<evidence type="ECO:0000256" key="5">
    <source>
        <dbReference type="ARBA" id="ARBA00023136"/>
    </source>
</evidence>
<dbReference type="PANTHER" id="PTHR48022:SF2">
    <property type="entry name" value="PLASTIDIC GLUCOSE TRANSPORTER 4"/>
    <property type="match status" value="1"/>
</dbReference>
<dbReference type="InterPro" id="IPR020846">
    <property type="entry name" value="MFS_dom"/>
</dbReference>
<dbReference type="AlphaFoldDB" id="A0AA35U0L8"/>
<name>A0AA35U0L8_GEOBA</name>
<dbReference type="InterPro" id="IPR050360">
    <property type="entry name" value="MFS_Sugar_Transporters"/>
</dbReference>
<dbReference type="InterPro" id="IPR036259">
    <property type="entry name" value="MFS_trans_sf"/>
</dbReference>
<protein>
    <submittedName>
        <fullName evidence="8">High glucose sensor RGT2</fullName>
    </submittedName>
</protein>
<evidence type="ECO:0000313" key="9">
    <source>
        <dbReference type="Proteomes" id="UP001174909"/>
    </source>
</evidence>
<keyword evidence="4 6" id="KW-1133">Transmembrane helix</keyword>
<dbReference type="Pfam" id="PF00083">
    <property type="entry name" value="Sugar_tr"/>
    <property type="match status" value="1"/>
</dbReference>
<evidence type="ECO:0000256" key="1">
    <source>
        <dbReference type="ARBA" id="ARBA00004141"/>
    </source>
</evidence>
<comment type="similarity">
    <text evidence="2">Belongs to the major facilitator superfamily. Sugar transporter (TC 2.A.1.1) family.</text>
</comment>
<proteinExistence type="inferred from homology"/>
<evidence type="ECO:0000259" key="7">
    <source>
        <dbReference type="PROSITE" id="PS50850"/>
    </source>
</evidence>
<evidence type="ECO:0000256" key="3">
    <source>
        <dbReference type="ARBA" id="ARBA00022692"/>
    </source>
</evidence>
<feature type="transmembrane region" description="Helical" evidence="6">
    <location>
        <begin position="9"/>
        <end position="32"/>
    </location>
</feature>
<dbReference type="Gene3D" id="1.20.1250.20">
    <property type="entry name" value="MFS general substrate transporter like domains"/>
    <property type="match status" value="1"/>
</dbReference>
<gene>
    <name evidence="8" type="ORF">GBAR_LOCUS30781</name>
</gene>
<evidence type="ECO:0000313" key="8">
    <source>
        <dbReference type="EMBL" id="CAI8056482.1"/>
    </source>
</evidence>
<feature type="transmembrane region" description="Helical" evidence="6">
    <location>
        <begin position="112"/>
        <end position="134"/>
    </location>
</feature>
<feature type="domain" description="Major facilitator superfamily (MFS) profile" evidence="7">
    <location>
        <begin position="1"/>
        <end position="138"/>
    </location>
</feature>
<organism evidence="8 9">
    <name type="scientific">Geodia barretti</name>
    <name type="common">Barrett's horny sponge</name>
    <dbReference type="NCBI Taxonomy" id="519541"/>
    <lineage>
        <taxon>Eukaryota</taxon>
        <taxon>Metazoa</taxon>
        <taxon>Porifera</taxon>
        <taxon>Demospongiae</taxon>
        <taxon>Heteroscleromorpha</taxon>
        <taxon>Tetractinellida</taxon>
        <taxon>Astrophorina</taxon>
        <taxon>Geodiidae</taxon>
        <taxon>Geodia</taxon>
    </lineage>
</organism>
<sequence>MLLQVGRKALLLLGGLGMILSMTGAATVLLVFRVEEEEGGGSVAGYVTVTLICFFVFNFAYGWGPVAWVVTSEIYPLKIRGVAVSITTAANWTGNFIIALVTPILLNSVLRTFGTFYLLAGLLLLATLFVLLCLPETKGESLERIDKLFSKPWLERIDLFYYLRLGCPWGVRRRRSYSVTSGNQLQERDGDRRVLLQEEMGPENGAELETVEATFVVETPSPTGYSISSLNESNN</sequence>
<dbReference type="SUPFAM" id="SSF103473">
    <property type="entry name" value="MFS general substrate transporter"/>
    <property type="match status" value="1"/>
</dbReference>
<dbReference type="InterPro" id="IPR003663">
    <property type="entry name" value="Sugar/inositol_transpt"/>
</dbReference>
<dbReference type="PANTHER" id="PTHR48022">
    <property type="entry name" value="PLASTIDIC GLUCOSE TRANSPORTER 4"/>
    <property type="match status" value="1"/>
</dbReference>
<feature type="transmembrane region" description="Helical" evidence="6">
    <location>
        <begin position="44"/>
        <end position="70"/>
    </location>
</feature>
<keyword evidence="3 6" id="KW-0812">Transmembrane</keyword>
<comment type="caution">
    <text evidence="8">The sequence shown here is derived from an EMBL/GenBank/DDBJ whole genome shotgun (WGS) entry which is preliminary data.</text>
</comment>
<evidence type="ECO:0000256" key="2">
    <source>
        <dbReference type="ARBA" id="ARBA00010992"/>
    </source>
</evidence>
<keyword evidence="5 6" id="KW-0472">Membrane</keyword>
<accession>A0AA35U0L8</accession>
<comment type="subcellular location">
    <subcellularLocation>
        <location evidence="1">Membrane</location>
        <topology evidence="1">Multi-pass membrane protein</topology>
    </subcellularLocation>
</comment>
<evidence type="ECO:0000256" key="4">
    <source>
        <dbReference type="ARBA" id="ARBA00022989"/>
    </source>
</evidence>
<dbReference type="GO" id="GO:0016020">
    <property type="term" value="C:membrane"/>
    <property type="evidence" value="ECO:0007669"/>
    <property type="project" value="UniProtKB-SubCell"/>
</dbReference>
<dbReference type="InterPro" id="IPR005828">
    <property type="entry name" value="MFS_sugar_transport-like"/>
</dbReference>
<dbReference type="GO" id="GO:0005351">
    <property type="term" value="F:carbohydrate:proton symporter activity"/>
    <property type="evidence" value="ECO:0007669"/>
    <property type="project" value="TreeGrafter"/>
</dbReference>
<evidence type="ECO:0000256" key="6">
    <source>
        <dbReference type="SAM" id="Phobius"/>
    </source>
</evidence>
<reference evidence="8" key="1">
    <citation type="submission" date="2023-03" db="EMBL/GenBank/DDBJ databases">
        <authorList>
            <person name="Steffen K."/>
            <person name="Cardenas P."/>
        </authorList>
    </citation>
    <scope>NUCLEOTIDE SEQUENCE</scope>
</reference>
<feature type="transmembrane region" description="Helical" evidence="6">
    <location>
        <begin position="82"/>
        <end position="106"/>
    </location>
</feature>
<keyword evidence="9" id="KW-1185">Reference proteome</keyword>
<dbReference type="PRINTS" id="PR00171">
    <property type="entry name" value="SUGRTRNSPORT"/>
</dbReference>